<feature type="compositionally biased region" description="Basic and acidic residues" evidence="4">
    <location>
        <begin position="548"/>
        <end position="557"/>
    </location>
</feature>
<dbReference type="KEGG" id="thas:C6Y53_02105"/>
<dbReference type="Pfam" id="PF19263">
    <property type="entry name" value="DUF5906"/>
    <property type="match status" value="1"/>
</dbReference>
<dbReference type="InterPro" id="IPR014818">
    <property type="entry name" value="Phage/plasmid_primase_P4_C"/>
</dbReference>
<dbReference type="InterPro" id="IPR045455">
    <property type="entry name" value="NrS-1_pol-like_helicase"/>
</dbReference>
<dbReference type="PANTHER" id="PTHR35372">
    <property type="entry name" value="ATP BINDING PROTEIN-RELATED"/>
    <property type="match status" value="1"/>
</dbReference>
<evidence type="ECO:0000313" key="6">
    <source>
        <dbReference type="EMBL" id="AVO36607.1"/>
    </source>
</evidence>
<keyword evidence="2" id="KW-0378">Hydrolase</keyword>
<evidence type="ECO:0000256" key="2">
    <source>
        <dbReference type="ARBA" id="ARBA00022801"/>
    </source>
</evidence>
<dbReference type="InterPro" id="IPR051620">
    <property type="entry name" value="ORF904-like_C"/>
</dbReference>
<keyword evidence="7" id="KW-1185">Reference proteome</keyword>
<dbReference type="PROSITE" id="PS51206">
    <property type="entry name" value="SF3_HELICASE_1"/>
    <property type="match status" value="1"/>
</dbReference>
<dbReference type="Proteomes" id="UP000237655">
    <property type="component" value="Chromosome"/>
</dbReference>
<dbReference type="Pfam" id="PF08706">
    <property type="entry name" value="D5_N"/>
    <property type="match status" value="1"/>
</dbReference>
<dbReference type="InterPro" id="IPR027417">
    <property type="entry name" value="P-loop_NTPase"/>
</dbReference>
<dbReference type="SMART" id="SM00885">
    <property type="entry name" value="D5_N"/>
    <property type="match status" value="1"/>
</dbReference>
<evidence type="ECO:0000256" key="1">
    <source>
        <dbReference type="ARBA" id="ARBA00022741"/>
    </source>
</evidence>
<organism evidence="6 7">
    <name type="scientific">Pukyongiella litopenaei</name>
    <dbReference type="NCBI Taxonomy" id="2605946"/>
    <lineage>
        <taxon>Bacteria</taxon>
        <taxon>Pseudomonadati</taxon>
        <taxon>Pseudomonadota</taxon>
        <taxon>Alphaproteobacteria</taxon>
        <taxon>Rhodobacterales</taxon>
        <taxon>Paracoccaceae</taxon>
        <taxon>Pukyongiella</taxon>
    </lineage>
</organism>
<dbReference type="NCBIfam" id="TIGR01613">
    <property type="entry name" value="primase_Cterm"/>
    <property type="match status" value="1"/>
</dbReference>
<dbReference type="InterPro" id="IPR014015">
    <property type="entry name" value="Helicase_SF3_DNA-vir"/>
</dbReference>
<dbReference type="AlphaFoldDB" id="A0A2S0MLA3"/>
<dbReference type="InterPro" id="IPR006500">
    <property type="entry name" value="Helicase_put_C_phage/plasmid"/>
</dbReference>
<name>A0A2S0MLA3_9RHOB</name>
<feature type="region of interest" description="Disordered" evidence="4">
    <location>
        <begin position="548"/>
        <end position="572"/>
    </location>
</feature>
<reference evidence="7" key="1">
    <citation type="submission" date="2018-03" db="EMBL/GenBank/DDBJ databases">
        <title>Genomic analysis of the strain SH-1 isolated from shrimp intestine.</title>
        <authorList>
            <person name="Kim Y.-S."/>
            <person name="Kim S.-E."/>
            <person name="Kim K.-H."/>
        </authorList>
    </citation>
    <scope>NUCLEOTIDE SEQUENCE [LARGE SCALE GENOMIC DNA]</scope>
    <source>
        <strain evidence="7">SH-1</strain>
    </source>
</reference>
<evidence type="ECO:0000256" key="3">
    <source>
        <dbReference type="ARBA" id="ARBA00022840"/>
    </source>
</evidence>
<feature type="compositionally biased region" description="Acidic residues" evidence="4">
    <location>
        <begin position="15"/>
        <end position="27"/>
    </location>
</feature>
<proteinExistence type="predicted"/>
<evidence type="ECO:0000259" key="5">
    <source>
        <dbReference type="PROSITE" id="PS51206"/>
    </source>
</evidence>
<dbReference type="EMBL" id="CP027665">
    <property type="protein sequence ID" value="AVO36607.1"/>
    <property type="molecule type" value="Genomic_DNA"/>
</dbReference>
<dbReference type="GO" id="GO:0005524">
    <property type="term" value="F:ATP binding"/>
    <property type="evidence" value="ECO:0007669"/>
    <property type="project" value="UniProtKB-KW"/>
</dbReference>
<dbReference type="Gene3D" id="3.40.50.300">
    <property type="entry name" value="P-loop containing nucleotide triphosphate hydrolases"/>
    <property type="match status" value="1"/>
</dbReference>
<keyword evidence="1" id="KW-0547">Nucleotide-binding</keyword>
<gene>
    <name evidence="6" type="ORF">C6Y53_02105</name>
</gene>
<feature type="region of interest" description="Disordered" evidence="4">
    <location>
        <begin position="1"/>
        <end position="29"/>
    </location>
</feature>
<dbReference type="GO" id="GO:0016787">
    <property type="term" value="F:hydrolase activity"/>
    <property type="evidence" value="ECO:0007669"/>
    <property type="project" value="UniProtKB-KW"/>
</dbReference>
<evidence type="ECO:0000313" key="7">
    <source>
        <dbReference type="Proteomes" id="UP000237655"/>
    </source>
</evidence>
<evidence type="ECO:0000256" key="4">
    <source>
        <dbReference type="SAM" id="MobiDB-lite"/>
    </source>
</evidence>
<feature type="domain" description="SF3 helicase" evidence="5">
    <location>
        <begin position="253"/>
        <end position="414"/>
    </location>
</feature>
<protein>
    <recommendedName>
        <fullName evidence="5">SF3 helicase domain-containing protein</fullName>
    </recommendedName>
</protein>
<dbReference type="RefSeq" id="WP_106470922.1">
    <property type="nucleotide sequence ID" value="NZ_CP027665.1"/>
</dbReference>
<keyword evidence="3" id="KW-0067">ATP-binding</keyword>
<accession>A0A2S0MLA3</accession>
<dbReference type="SUPFAM" id="SSF52540">
    <property type="entry name" value="P-loop containing nucleoside triphosphate hydrolases"/>
    <property type="match status" value="1"/>
</dbReference>
<sequence length="572" mass="63573">MSGGDDPFSALGPVPDEDPGAPADDQDASAPIAADEDVRELLGRAAALPLNDFGNGRRFVLHFGRDCMFVPRVGWFTWSGQVWEKDDDRLRVRRQAQRLSDLILREIPYLTHRGSNLVTRRNELSEIARSDRTAEQANELDALRKTAARHRSFANTTGNSARIKSGYEEAEVDLAVAFDDLDVEPLEVAVESGVLRFSVEDMTDDGAGKVADMTLVPHHRDQRITKMMPVAYDPGAPHPRFDAFLERIQPDRETREFIKRWLGLSMTGQKKQNIAFFYGGGANGKSVLVDLMARIMGNYAATARIESLTGTARRGGGDATPDLIPLMGARMVRAAEPDEGQRLQEGLVKDLTGGEPIMVRALHSDFVEVRPHFKLTISGNHRPEIRGTDDGIWRRVMLVPFDVQIPESERDPNLIDKLWEERSGILNWLIEGAIDYLEGGLQPPSAVTEATRDYREESDPIGQFLITCCVITGDAADTITSKDLGNGFHLHLIERGMSPWKPTTVSKQLASKARQWRHPETGRQFTKSKSSITQYVGLRFTDAFRRRFEDAPKDHQGRPLGGVSASAAPDPD</sequence>
<dbReference type="PANTHER" id="PTHR35372:SF2">
    <property type="entry name" value="SF3 HELICASE DOMAIN-CONTAINING PROTEIN"/>
    <property type="match status" value="1"/>
</dbReference>